<evidence type="ECO:0000313" key="3">
    <source>
        <dbReference type="Proteomes" id="UP000440224"/>
    </source>
</evidence>
<evidence type="ECO:0000256" key="1">
    <source>
        <dbReference type="SAM" id="Coils"/>
    </source>
</evidence>
<organism evidence="2 3">
    <name type="scientific">Polyangium spumosum</name>
    <dbReference type="NCBI Taxonomy" id="889282"/>
    <lineage>
        <taxon>Bacteria</taxon>
        <taxon>Pseudomonadati</taxon>
        <taxon>Myxococcota</taxon>
        <taxon>Polyangia</taxon>
        <taxon>Polyangiales</taxon>
        <taxon>Polyangiaceae</taxon>
        <taxon>Polyangium</taxon>
    </lineage>
</organism>
<dbReference type="InterPro" id="IPR010921">
    <property type="entry name" value="Trp_repressor/repl_initiator"/>
</dbReference>
<protein>
    <submittedName>
        <fullName evidence="2">Transposase</fullName>
    </submittedName>
</protein>
<dbReference type="Pfam" id="PF01527">
    <property type="entry name" value="HTH_Tnp_1"/>
    <property type="match status" value="1"/>
</dbReference>
<proteinExistence type="predicted"/>
<dbReference type="EMBL" id="WJIE01000054">
    <property type="protein sequence ID" value="MRG98662.1"/>
    <property type="molecule type" value="Genomic_DNA"/>
</dbReference>
<accession>A0A6N7Q2H5</accession>
<dbReference type="OrthoDB" id="9800877at2"/>
<sequence length="107" mass="12259">MSKRTRRNHTSEQKAALLKRHHLEKVPVSSICDDSKLQPSLFYTWQRQLFENASVVFEGPPKDGPSARERELEARVAQLEAKLSKKDAVIAEISEEYVKLKKELGEP</sequence>
<comment type="caution">
    <text evidence="2">The sequence shown here is derived from an EMBL/GenBank/DDBJ whole genome shotgun (WGS) entry which is preliminary data.</text>
</comment>
<dbReference type="GO" id="GO:0006313">
    <property type="term" value="P:DNA transposition"/>
    <property type="evidence" value="ECO:0007669"/>
    <property type="project" value="InterPro"/>
</dbReference>
<dbReference type="GO" id="GO:0043565">
    <property type="term" value="F:sequence-specific DNA binding"/>
    <property type="evidence" value="ECO:0007669"/>
    <property type="project" value="InterPro"/>
</dbReference>
<dbReference type="Proteomes" id="UP000440224">
    <property type="component" value="Unassembled WGS sequence"/>
</dbReference>
<keyword evidence="3" id="KW-1185">Reference proteome</keyword>
<dbReference type="InterPro" id="IPR002514">
    <property type="entry name" value="Transposase_8"/>
</dbReference>
<dbReference type="GO" id="GO:0004803">
    <property type="term" value="F:transposase activity"/>
    <property type="evidence" value="ECO:0007669"/>
    <property type="project" value="InterPro"/>
</dbReference>
<dbReference type="SUPFAM" id="SSF48295">
    <property type="entry name" value="TrpR-like"/>
    <property type="match status" value="1"/>
</dbReference>
<name>A0A6N7Q2H5_9BACT</name>
<feature type="coiled-coil region" evidence="1">
    <location>
        <begin position="69"/>
        <end position="103"/>
    </location>
</feature>
<evidence type="ECO:0000313" key="2">
    <source>
        <dbReference type="EMBL" id="MRG98662.1"/>
    </source>
</evidence>
<keyword evidence="1" id="KW-0175">Coiled coil</keyword>
<gene>
    <name evidence="2" type="ORF">GF068_43155</name>
</gene>
<reference evidence="2 3" key="1">
    <citation type="submission" date="2019-10" db="EMBL/GenBank/DDBJ databases">
        <title>A soil myxobacterium in the family Polyangiaceae.</title>
        <authorList>
            <person name="Li Y."/>
            <person name="Wang J."/>
        </authorList>
    </citation>
    <scope>NUCLEOTIDE SEQUENCE [LARGE SCALE GENOMIC DNA]</scope>
    <source>
        <strain evidence="2 3">DSM 14734</strain>
    </source>
</reference>
<dbReference type="AlphaFoldDB" id="A0A6N7Q2H5"/>